<keyword evidence="6" id="KW-1185">Reference proteome</keyword>
<sequence>MKKMSTVFFALIMAMMVFSGIASAHVSVLPKETTQGTYEMFTMRVPSEKETPTIKVDVKFSPDQVSVSRVEPKPGWKYEIVKDTAGKIAGVTWTATGEGLSATEFGEFNMQGKVADKVTSITWKAYQTYKDGSVAEWTGAPDAEKPASVTTVKPSTTSTDSHGNAATNTTENKSEGASKAPLYLSIIAVLLGVAAVVISLTKKAK</sequence>
<feature type="domain" description="YncI copper-binding" evidence="4">
    <location>
        <begin position="25"/>
        <end position="148"/>
    </location>
</feature>
<organism evidence="5 6">
    <name type="scientific">Paenibacillus alginolyticus</name>
    <dbReference type="NCBI Taxonomy" id="59839"/>
    <lineage>
        <taxon>Bacteria</taxon>
        <taxon>Bacillati</taxon>
        <taxon>Bacillota</taxon>
        <taxon>Bacilli</taxon>
        <taxon>Bacillales</taxon>
        <taxon>Paenibacillaceae</taxon>
        <taxon>Paenibacillus</taxon>
    </lineage>
</organism>
<proteinExistence type="predicted"/>
<dbReference type="Proteomes" id="UP001527099">
    <property type="component" value="Unassembled WGS sequence"/>
</dbReference>
<feature type="compositionally biased region" description="Low complexity" evidence="1">
    <location>
        <begin position="148"/>
        <end position="161"/>
    </location>
</feature>
<feature type="transmembrane region" description="Helical" evidence="2">
    <location>
        <begin position="182"/>
        <end position="201"/>
    </location>
</feature>
<evidence type="ECO:0000259" key="4">
    <source>
        <dbReference type="Pfam" id="PF07987"/>
    </source>
</evidence>
<evidence type="ECO:0000256" key="1">
    <source>
        <dbReference type="SAM" id="MobiDB-lite"/>
    </source>
</evidence>
<feature type="compositionally biased region" description="Polar residues" evidence="1">
    <location>
        <begin position="162"/>
        <end position="171"/>
    </location>
</feature>
<keyword evidence="2" id="KW-0472">Membrane</keyword>
<dbReference type="CDD" id="cd08545">
    <property type="entry name" value="YcnI_like"/>
    <property type="match status" value="1"/>
</dbReference>
<evidence type="ECO:0000313" key="5">
    <source>
        <dbReference type="EMBL" id="MCY9696161.1"/>
    </source>
</evidence>
<accession>A0ABT4GJ01</accession>
<dbReference type="Gene3D" id="2.60.40.2230">
    <property type="entry name" value="Uncharacterised protein YcnI-like PF07987, DUF1775"/>
    <property type="match status" value="1"/>
</dbReference>
<protein>
    <submittedName>
        <fullName evidence="5">YcnI family protein</fullName>
    </submittedName>
</protein>
<dbReference type="InterPro" id="IPR038507">
    <property type="entry name" value="YcnI-like_sf"/>
</dbReference>
<name>A0ABT4GJ01_9BACL</name>
<evidence type="ECO:0000256" key="2">
    <source>
        <dbReference type="SAM" id="Phobius"/>
    </source>
</evidence>
<dbReference type="RefSeq" id="WP_268617321.1">
    <property type="nucleotide sequence ID" value="NZ_JAMDMX010000090.1"/>
</dbReference>
<dbReference type="EMBL" id="JAMDMX010000090">
    <property type="protein sequence ID" value="MCY9696161.1"/>
    <property type="molecule type" value="Genomic_DNA"/>
</dbReference>
<evidence type="ECO:0000256" key="3">
    <source>
        <dbReference type="SAM" id="SignalP"/>
    </source>
</evidence>
<reference evidence="5 6" key="1">
    <citation type="submission" date="2022-05" db="EMBL/GenBank/DDBJ databases">
        <title>Genome Sequencing of Bee-Associated Microbes.</title>
        <authorList>
            <person name="Dunlap C."/>
        </authorList>
    </citation>
    <scope>NUCLEOTIDE SEQUENCE [LARGE SCALE GENOMIC DNA]</scope>
    <source>
        <strain evidence="5 6">NRRL B-14421</strain>
    </source>
</reference>
<dbReference type="Pfam" id="PF07987">
    <property type="entry name" value="DUF1775"/>
    <property type="match status" value="1"/>
</dbReference>
<keyword evidence="2" id="KW-0812">Transmembrane</keyword>
<feature type="region of interest" description="Disordered" evidence="1">
    <location>
        <begin position="139"/>
        <end position="174"/>
    </location>
</feature>
<dbReference type="InterPro" id="IPR012533">
    <property type="entry name" value="YcnI-copper_dom"/>
</dbReference>
<gene>
    <name evidence="5" type="ORF">M5X19_25155</name>
</gene>
<evidence type="ECO:0000313" key="6">
    <source>
        <dbReference type="Proteomes" id="UP001527099"/>
    </source>
</evidence>
<comment type="caution">
    <text evidence="5">The sequence shown here is derived from an EMBL/GenBank/DDBJ whole genome shotgun (WGS) entry which is preliminary data.</text>
</comment>
<keyword evidence="2" id="KW-1133">Transmembrane helix</keyword>
<keyword evidence="3" id="KW-0732">Signal</keyword>
<feature type="chain" id="PRO_5046704052" evidence="3">
    <location>
        <begin position="25"/>
        <end position="205"/>
    </location>
</feature>
<feature type="signal peptide" evidence="3">
    <location>
        <begin position="1"/>
        <end position="24"/>
    </location>
</feature>